<dbReference type="eggNOG" id="ENOG50343ZW">
    <property type="taxonomic scope" value="Bacteria"/>
</dbReference>
<dbReference type="OrthoDB" id="2320195at2"/>
<name>I8UC64_9BACL</name>
<accession>I8UC64</accession>
<dbReference type="STRING" id="1196324.A374_16393"/>
<keyword evidence="1" id="KW-1133">Transmembrane helix</keyword>
<organism evidence="2 3">
    <name type="scientific">Fictibacillus macauensis ZFHKF-1</name>
    <dbReference type="NCBI Taxonomy" id="1196324"/>
    <lineage>
        <taxon>Bacteria</taxon>
        <taxon>Bacillati</taxon>
        <taxon>Bacillota</taxon>
        <taxon>Bacilli</taxon>
        <taxon>Bacillales</taxon>
        <taxon>Fictibacillaceae</taxon>
        <taxon>Fictibacillus</taxon>
    </lineage>
</organism>
<evidence type="ECO:0008006" key="4">
    <source>
        <dbReference type="Google" id="ProtNLM"/>
    </source>
</evidence>
<dbReference type="Proteomes" id="UP000004080">
    <property type="component" value="Unassembled WGS sequence"/>
</dbReference>
<feature type="transmembrane region" description="Helical" evidence="1">
    <location>
        <begin position="63"/>
        <end position="80"/>
    </location>
</feature>
<proteinExistence type="predicted"/>
<evidence type="ECO:0000313" key="3">
    <source>
        <dbReference type="Proteomes" id="UP000004080"/>
    </source>
</evidence>
<dbReference type="RefSeq" id="WP_007203351.1">
    <property type="nucleotide sequence ID" value="NZ_AKKV01000036.1"/>
</dbReference>
<feature type="transmembrane region" description="Helical" evidence="1">
    <location>
        <begin position="7"/>
        <end position="24"/>
    </location>
</feature>
<gene>
    <name evidence="2" type="ORF">A374_16393</name>
</gene>
<dbReference type="EMBL" id="AKKV01000036">
    <property type="protein sequence ID" value="EIT84383.1"/>
    <property type="molecule type" value="Genomic_DNA"/>
</dbReference>
<keyword evidence="1" id="KW-0812">Transmembrane</keyword>
<comment type="caution">
    <text evidence="2">The sequence shown here is derived from an EMBL/GenBank/DDBJ whole genome shotgun (WGS) entry which is preliminary data.</text>
</comment>
<sequence>MKITKYIGIGTVIWSIVFLIDYIYELSIITETSEVTTFTGLRITTVMTKEELNTNFSLTWQDLVMYLVFLIVFVSISVLINSKKRQKS</sequence>
<evidence type="ECO:0000256" key="1">
    <source>
        <dbReference type="SAM" id="Phobius"/>
    </source>
</evidence>
<protein>
    <recommendedName>
        <fullName evidence="4">Group-specific protein</fullName>
    </recommendedName>
</protein>
<reference evidence="2 3" key="1">
    <citation type="journal article" date="2012" name="J. Bacteriol.">
        <title>Genome of Bacillus macauensis ZFHKF-1, a Long-Chain-Forming Bacterium.</title>
        <authorList>
            <person name="Cai L."/>
            <person name="Zhang T."/>
        </authorList>
    </citation>
    <scope>NUCLEOTIDE SEQUENCE [LARGE SCALE GENOMIC DNA]</scope>
    <source>
        <strain evidence="2 3">ZFHKF-1</strain>
    </source>
</reference>
<keyword evidence="1" id="KW-0472">Membrane</keyword>
<keyword evidence="3" id="KW-1185">Reference proteome</keyword>
<evidence type="ECO:0000313" key="2">
    <source>
        <dbReference type="EMBL" id="EIT84383.1"/>
    </source>
</evidence>
<dbReference type="AlphaFoldDB" id="I8UC64"/>